<dbReference type="EMBL" id="CP053840">
    <property type="protein sequence ID" value="QKF66755.1"/>
    <property type="molecule type" value="Genomic_DNA"/>
</dbReference>
<reference evidence="1 2" key="1">
    <citation type="submission" date="2020-05" db="EMBL/GenBank/DDBJ databases">
        <title>Complete genome sequencing of Campylobacter and Arcobacter type strains.</title>
        <authorList>
            <person name="Miller W.G."/>
            <person name="Yee E."/>
        </authorList>
    </citation>
    <scope>NUCLEOTIDE SEQUENCE [LARGE SCALE GENOMIC DNA]</scope>
    <source>
        <strain evidence="1 2">LMG 26156</strain>
    </source>
</reference>
<keyword evidence="2" id="KW-1185">Reference proteome</keyword>
<evidence type="ECO:0000313" key="2">
    <source>
        <dbReference type="Proteomes" id="UP000503482"/>
    </source>
</evidence>
<accession>A0AAE7BAN2</accession>
<name>A0AAE7BAN2_9BACT</name>
<dbReference type="Proteomes" id="UP000503482">
    <property type="component" value="Chromosome"/>
</dbReference>
<organism evidence="1 2">
    <name type="scientific">Arcobacter venerupis</name>
    <dbReference type="NCBI Taxonomy" id="1054033"/>
    <lineage>
        <taxon>Bacteria</taxon>
        <taxon>Pseudomonadati</taxon>
        <taxon>Campylobacterota</taxon>
        <taxon>Epsilonproteobacteria</taxon>
        <taxon>Campylobacterales</taxon>
        <taxon>Arcobacteraceae</taxon>
        <taxon>Arcobacter</taxon>
    </lineage>
</organism>
<dbReference type="KEGG" id="avp:AVENP_1200"/>
<sequence length="98" mass="11860">MEYLFALLLSAFFTVVYIYLKKNKTNFVKPKAVKKDELIENYKVELQEILKKYEDNKELQLQEKLKFLKRVNYELSMNIFFEQEEARNLIQELSNLGK</sequence>
<evidence type="ECO:0000313" key="1">
    <source>
        <dbReference type="EMBL" id="QKF66755.1"/>
    </source>
</evidence>
<gene>
    <name evidence="1" type="ORF">AVENP_1200</name>
</gene>
<protein>
    <submittedName>
        <fullName evidence="1">Uncharacterized protein</fullName>
    </submittedName>
</protein>
<dbReference type="AlphaFoldDB" id="A0AAE7BAN2"/>
<proteinExistence type="predicted"/>
<dbReference type="RefSeq" id="WP_128358664.1">
    <property type="nucleotide sequence ID" value="NZ_CP053840.1"/>
</dbReference>